<dbReference type="Proteomes" id="UP000318833">
    <property type="component" value="Unassembled WGS sequence"/>
</dbReference>
<name>A0A554VEY7_9FLAO</name>
<feature type="transmembrane region" description="Helical" evidence="1">
    <location>
        <begin position="45"/>
        <end position="65"/>
    </location>
</feature>
<reference evidence="2 3" key="1">
    <citation type="submission" date="2019-07" db="EMBL/GenBank/DDBJ databases">
        <title>The draft genome sequence of Aquimarina algiphila M91.</title>
        <authorList>
            <person name="Meng X."/>
        </authorList>
    </citation>
    <scope>NUCLEOTIDE SEQUENCE [LARGE SCALE GENOMIC DNA]</scope>
    <source>
        <strain evidence="2 3">M91</strain>
    </source>
</reference>
<evidence type="ECO:0000313" key="2">
    <source>
        <dbReference type="EMBL" id="TSE05683.1"/>
    </source>
</evidence>
<dbReference type="OrthoDB" id="1053324at2"/>
<dbReference type="AlphaFoldDB" id="A0A554VEY7"/>
<dbReference type="EMBL" id="VLNR01000056">
    <property type="protein sequence ID" value="TSE05683.1"/>
    <property type="molecule type" value="Genomic_DNA"/>
</dbReference>
<keyword evidence="3" id="KW-1185">Reference proteome</keyword>
<evidence type="ECO:0000313" key="3">
    <source>
        <dbReference type="Proteomes" id="UP000318833"/>
    </source>
</evidence>
<gene>
    <name evidence="2" type="ORF">FOF46_21890</name>
</gene>
<keyword evidence="2" id="KW-0808">Transferase</keyword>
<keyword evidence="1" id="KW-0812">Transmembrane</keyword>
<keyword evidence="1" id="KW-0472">Membrane</keyword>
<dbReference type="RefSeq" id="WP_143917919.1">
    <property type="nucleotide sequence ID" value="NZ_CANMIK010000054.1"/>
</dbReference>
<comment type="caution">
    <text evidence="2">The sequence shown here is derived from an EMBL/GenBank/DDBJ whole genome shotgun (WGS) entry which is preliminary data.</text>
</comment>
<sequence>MARTLNDIQQSILDKKTHTVELGLKVLTINEQSTLTDLTSTSKVAIWRLWVYIVAFAIWTLEKLFDIHIIETDKKIAENEIHNFLWYKKKALLFQYGHALVSQTDYYNNSDIEVSEILKSKIIKHVAVIRKIINGHGFLELKLAKEENGQLVPLTTPEMEAFKAYMFLVADAGTYIQYISLPHDSLKLVLEIQYDPQILWQDGTRKDGTDNTPVINAINEFLYTLEFNGELILTKLTDYLQNVEGVKIPKIRETYSKYGNFDYEIIDETYIARAGYMRLDLDNTIINYIPREL</sequence>
<evidence type="ECO:0000256" key="1">
    <source>
        <dbReference type="SAM" id="Phobius"/>
    </source>
</evidence>
<organism evidence="2 3">
    <name type="scientific">Aquimarina algiphila</name>
    <dbReference type="NCBI Taxonomy" id="2047982"/>
    <lineage>
        <taxon>Bacteria</taxon>
        <taxon>Pseudomonadati</taxon>
        <taxon>Bacteroidota</taxon>
        <taxon>Flavobacteriia</taxon>
        <taxon>Flavobacteriales</taxon>
        <taxon>Flavobacteriaceae</taxon>
        <taxon>Aquimarina</taxon>
    </lineage>
</organism>
<proteinExistence type="predicted"/>
<protein>
    <submittedName>
        <fullName evidence="2">Nucleotidyltransferase</fullName>
    </submittedName>
</protein>
<keyword evidence="1" id="KW-1133">Transmembrane helix</keyword>
<accession>A0A554VEY7</accession>
<dbReference type="GO" id="GO:0016740">
    <property type="term" value="F:transferase activity"/>
    <property type="evidence" value="ECO:0007669"/>
    <property type="project" value="UniProtKB-KW"/>
</dbReference>